<protein>
    <submittedName>
        <fullName evidence="2">Uncharacterized protein</fullName>
    </submittedName>
</protein>
<reference evidence="2 3" key="1">
    <citation type="journal article" date="2020" name="Cell">
        <title>Large-Scale Comparative Analyses of Tick Genomes Elucidate Their Genetic Diversity and Vector Capacities.</title>
        <authorList>
            <consortium name="Tick Genome and Microbiome Consortium (TIGMIC)"/>
            <person name="Jia N."/>
            <person name="Wang J."/>
            <person name="Shi W."/>
            <person name="Du L."/>
            <person name="Sun Y."/>
            <person name="Zhan W."/>
            <person name="Jiang J.F."/>
            <person name="Wang Q."/>
            <person name="Zhang B."/>
            <person name="Ji P."/>
            <person name="Bell-Sakyi L."/>
            <person name="Cui X.M."/>
            <person name="Yuan T.T."/>
            <person name="Jiang B.G."/>
            <person name="Yang W.F."/>
            <person name="Lam T.T."/>
            <person name="Chang Q.C."/>
            <person name="Ding S.J."/>
            <person name="Wang X.J."/>
            <person name="Zhu J.G."/>
            <person name="Ruan X.D."/>
            <person name="Zhao L."/>
            <person name="Wei J.T."/>
            <person name="Ye R.Z."/>
            <person name="Que T.C."/>
            <person name="Du C.H."/>
            <person name="Zhou Y.H."/>
            <person name="Cheng J.X."/>
            <person name="Dai P.F."/>
            <person name="Guo W.B."/>
            <person name="Han X.H."/>
            <person name="Huang E.J."/>
            <person name="Li L.F."/>
            <person name="Wei W."/>
            <person name="Gao Y.C."/>
            <person name="Liu J.Z."/>
            <person name="Shao H.Z."/>
            <person name="Wang X."/>
            <person name="Wang C.C."/>
            <person name="Yang T.C."/>
            <person name="Huo Q.B."/>
            <person name="Li W."/>
            <person name="Chen H.Y."/>
            <person name="Chen S.E."/>
            <person name="Zhou L.G."/>
            <person name="Ni X.B."/>
            <person name="Tian J.H."/>
            <person name="Sheng Y."/>
            <person name="Liu T."/>
            <person name="Pan Y.S."/>
            <person name="Xia L.Y."/>
            <person name="Li J."/>
            <person name="Zhao F."/>
            <person name="Cao W.C."/>
        </authorList>
    </citation>
    <scope>NUCLEOTIDE SEQUENCE [LARGE SCALE GENOMIC DNA]</scope>
    <source>
        <strain evidence="2">HaeL-2018</strain>
    </source>
</reference>
<dbReference type="EMBL" id="JABSTR010000001">
    <property type="protein sequence ID" value="KAH9362192.1"/>
    <property type="molecule type" value="Genomic_DNA"/>
</dbReference>
<evidence type="ECO:0000256" key="1">
    <source>
        <dbReference type="SAM" id="Coils"/>
    </source>
</evidence>
<name>A0A9J6FID3_HAELO</name>
<dbReference type="VEuPathDB" id="VectorBase:HLOH_044657"/>
<dbReference type="Proteomes" id="UP000821853">
    <property type="component" value="Chromosome 1"/>
</dbReference>
<proteinExistence type="predicted"/>
<dbReference type="AlphaFoldDB" id="A0A9J6FID3"/>
<evidence type="ECO:0000313" key="3">
    <source>
        <dbReference type="Proteomes" id="UP000821853"/>
    </source>
</evidence>
<comment type="caution">
    <text evidence="2">The sequence shown here is derived from an EMBL/GenBank/DDBJ whole genome shotgun (WGS) entry which is preliminary data.</text>
</comment>
<gene>
    <name evidence="2" type="ORF">HPB48_002170</name>
</gene>
<dbReference type="OrthoDB" id="7698657at2759"/>
<evidence type="ECO:0000313" key="2">
    <source>
        <dbReference type="EMBL" id="KAH9362192.1"/>
    </source>
</evidence>
<accession>A0A9J6FID3</accession>
<keyword evidence="3" id="KW-1185">Reference proteome</keyword>
<organism evidence="2 3">
    <name type="scientific">Haemaphysalis longicornis</name>
    <name type="common">Bush tick</name>
    <dbReference type="NCBI Taxonomy" id="44386"/>
    <lineage>
        <taxon>Eukaryota</taxon>
        <taxon>Metazoa</taxon>
        <taxon>Ecdysozoa</taxon>
        <taxon>Arthropoda</taxon>
        <taxon>Chelicerata</taxon>
        <taxon>Arachnida</taxon>
        <taxon>Acari</taxon>
        <taxon>Parasitiformes</taxon>
        <taxon>Ixodida</taxon>
        <taxon>Ixodoidea</taxon>
        <taxon>Ixodidae</taxon>
        <taxon>Haemaphysalinae</taxon>
        <taxon>Haemaphysalis</taxon>
    </lineage>
</organism>
<feature type="coiled-coil region" evidence="1">
    <location>
        <begin position="94"/>
        <end position="121"/>
    </location>
</feature>
<sequence length="203" mass="23375">MQWWTRREQVSRHTIKNVLQLTGWESGGTKIVPCFLVLLKSNANHANLWTTPCVFTRRGKESVKQAQICIMASPTKKAKFEALRKQRVACYRSNLRLQKRKDALTSELRKCKERLNDLKDSGLDDLAKKAELPEVQTMLSTECIAAAKATSEQTRRYTDNWLLLCLLLQIRSPSAYQFLWDSHILPLPCVKTVRKYYISTAGM</sequence>
<keyword evidence="1" id="KW-0175">Coiled coil</keyword>